<dbReference type="Proteomes" id="UP000030651">
    <property type="component" value="Unassembled WGS sequence"/>
</dbReference>
<evidence type="ECO:0008006" key="4">
    <source>
        <dbReference type="Google" id="ProtNLM"/>
    </source>
</evidence>
<organism evidence="2 3">
    <name type="scientific">Pestalotiopsis fici (strain W106-1 / CGMCC3.15140)</name>
    <dbReference type="NCBI Taxonomy" id="1229662"/>
    <lineage>
        <taxon>Eukaryota</taxon>
        <taxon>Fungi</taxon>
        <taxon>Dikarya</taxon>
        <taxon>Ascomycota</taxon>
        <taxon>Pezizomycotina</taxon>
        <taxon>Sordariomycetes</taxon>
        <taxon>Xylariomycetidae</taxon>
        <taxon>Amphisphaeriales</taxon>
        <taxon>Sporocadaceae</taxon>
        <taxon>Pestalotiopsis</taxon>
    </lineage>
</organism>
<dbReference type="OrthoDB" id="5396810at2759"/>
<keyword evidence="3" id="KW-1185">Reference proteome</keyword>
<keyword evidence="1" id="KW-0472">Membrane</keyword>
<sequence length="486" mass="51837">MDHYSTLEVDHNQHSNPLVTSAPAQQDYERFPEAVTAAPGSPPHYIKSTFDADQSQKISVPEGVLAPEAVPGQNLYQNVSTGQDTTGAWTAAAAAADESLAEKKPQGKRQRICGLERRTFLWVAVIAAVLAAAALAGGLAGGLTHGSSSSSTGAADANRVNVMATSSLAASNWTDGRGYNHRIVFFQDPWNSVIARRWDSQNQTWATSNVTASAANSASPLVAAAGTTLASAALDWPNAYNVHVYFLDPWNIVRSAYSDSPVQLPDLWKNDTLGSAQLHALSGSKLAAAWARGSTPTDVGVWTVAWQGPDRGFIKVANFSDYSAGVNAVDANKVAGNTSLALVPQYGGVQDNLGLISQSFTSETAGPFQVSSFNQTWNKNPDDVIPDVPLPASNQHVAVTKWGTWSRTLCYALLDDGTMRGSWWEDEAEQNALSSLNFDGGPTANFSSIAMTLDAMFYGINGDEIHEYSVDGTDASRLNYVGRIYP</sequence>
<dbReference type="AlphaFoldDB" id="W3X6Y9"/>
<dbReference type="SUPFAM" id="SSF89372">
    <property type="entry name" value="Fucose-specific lectin"/>
    <property type="match status" value="1"/>
</dbReference>
<dbReference type="HOGENOM" id="CLU_560330_0_0_1"/>
<dbReference type="STRING" id="1229662.W3X6Y9"/>
<keyword evidence="1" id="KW-1133">Transmembrane helix</keyword>
<evidence type="ECO:0000313" key="3">
    <source>
        <dbReference type="Proteomes" id="UP000030651"/>
    </source>
</evidence>
<name>W3X6Y9_PESFW</name>
<dbReference type="GeneID" id="19271893"/>
<gene>
    <name evidence="2" type="ORF">PFICI_06880</name>
</gene>
<keyword evidence="1" id="KW-0812">Transmembrane</keyword>
<dbReference type="Gene3D" id="2.120.10.70">
    <property type="entry name" value="Fucose-specific lectin"/>
    <property type="match status" value="1"/>
</dbReference>
<dbReference type="EMBL" id="KI912112">
    <property type="protein sequence ID" value="ETS81878.1"/>
    <property type="molecule type" value="Genomic_DNA"/>
</dbReference>
<reference evidence="3" key="1">
    <citation type="journal article" date="2015" name="BMC Genomics">
        <title>Genomic and transcriptomic analysis of the endophytic fungus Pestalotiopsis fici reveals its lifestyle and high potential for synthesis of natural products.</title>
        <authorList>
            <person name="Wang X."/>
            <person name="Zhang X."/>
            <person name="Liu L."/>
            <person name="Xiang M."/>
            <person name="Wang W."/>
            <person name="Sun X."/>
            <person name="Che Y."/>
            <person name="Guo L."/>
            <person name="Liu G."/>
            <person name="Guo L."/>
            <person name="Wang C."/>
            <person name="Yin W.B."/>
            <person name="Stadler M."/>
            <person name="Zhang X."/>
            <person name="Liu X."/>
        </authorList>
    </citation>
    <scope>NUCLEOTIDE SEQUENCE [LARGE SCALE GENOMIC DNA]</scope>
    <source>
        <strain evidence="3">W106-1 / CGMCC3.15140</strain>
    </source>
</reference>
<proteinExistence type="predicted"/>
<dbReference type="eggNOG" id="ENOG502SHGW">
    <property type="taxonomic scope" value="Eukaryota"/>
</dbReference>
<feature type="transmembrane region" description="Helical" evidence="1">
    <location>
        <begin position="119"/>
        <end position="143"/>
    </location>
</feature>
<dbReference type="RefSeq" id="XP_007833652.1">
    <property type="nucleotide sequence ID" value="XM_007835461.1"/>
</dbReference>
<dbReference type="KEGG" id="pfy:PFICI_06880"/>
<protein>
    <recommendedName>
        <fullName evidence="4">Fucose-specific lectin</fullName>
    </recommendedName>
</protein>
<evidence type="ECO:0000313" key="2">
    <source>
        <dbReference type="EMBL" id="ETS81878.1"/>
    </source>
</evidence>
<dbReference type="OMA" id="SKTDYAM"/>
<evidence type="ECO:0000256" key="1">
    <source>
        <dbReference type="SAM" id="Phobius"/>
    </source>
</evidence>
<accession>W3X6Y9</accession>
<dbReference type="InParanoid" id="W3X6Y9"/>